<dbReference type="EMBL" id="CP012036">
    <property type="protein sequence ID" value="ALF54090.1"/>
    <property type="molecule type" value="Genomic_DNA"/>
</dbReference>
<evidence type="ECO:0000313" key="2">
    <source>
        <dbReference type="EMBL" id="ALF54090.1"/>
    </source>
</evidence>
<dbReference type="PATRIC" id="fig|224013.5.peg.3964"/>
<dbReference type="RefSeq" id="WP_062294485.1">
    <property type="nucleotide sequence ID" value="NZ_CP012036.1"/>
</dbReference>
<dbReference type="OrthoDB" id="488813at2"/>
<keyword evidence="3" id="KW-1185">Reference proteome</keyword>
<reference evidence="3" key="1">
    <citation type="submission" date="2015-07" db="EMBL/GenBank/DDBJ databases">
        <title>Genome Of Nitrogen-Fixing Cyanobacterium Nostoc piscinale CENA21 From Solimoes/Amazon River Floodplain Sediments And Comparative Genomics To Uncover Biosynthetic Natural Products Potential.</title>
        <authorList>
            <person name="Leao T.F."/>
            <person name="Leao P.N."/>
            <person name="Guimaraes P.I."/>
            <person name="de Melo A.G.C."/>
            <person name="Ramos R.T.J."/>
            <person name="Silva A."/>
            <person name="Fiore M.F."/>
            <person name="Schneider M.P.C."/>
        </authorList>
    </citation>
    <scope>NUCLEOTIDE SEQUENCE [LARGE SCALE GENOMIC DNA]</scope>
    <source>
        <strain evidence="3">CENA21</strain>
    </source>
</reference>
<feature type="transmembrane region" description="Helical" evidence="1">
    <location>
        <begin position="34"/>
        <end position="54"/>
    </location>
</feature>
<proteinExistence type="predicted"/>
<keyword evidence="1" id="KW-0472">Membrane</keyword>
<evidence type="ECO:0000313" key="3">
    <source>
        <dbReference type="Proteomes" id="UP000062645"/>
    </source>
</evidence>
<dbReference type="KEGG" id="npz:ACX27_16570"/>
<protein>
    <submittedName>
        <fullName evidence="2">Membrane protein</fullName>
    </submittedName>
</protein>
<name>A0A0M4SSH5_9NOSO</name>
<keyword evidence="1" id="KW-1133">Transmembrane helix</keyword>
<feature type="transmembrane region" description="Helical" evidence="1">
    <location>
        <begin position="5"/>
        <end position="22"/>
    </location>
</feature>
<dbReference type="STRING" id="224013.ACX27_16570"/>
<gene>
    <name evidence="2" type="ORF">ACX27_16570</name>
</gene>
<sequence length="64" mass="7331">MDGSLIGFILLVGYVGLGWKFWNGFTRTNFTPSLPNRIALSLLWPVLFIVNPSYRRNFRKALKG</sequence>
<accession>A0A0M4SSH5</accession>
<keyword evidence="1" id="KW-0812">Transmembrane</keyword>
<evidence type="ECO:0000256" key="1">
    <source>
        <dbReference type="SAM" id="Phobius"/>
    </source>
</evidence>
<dbReference type="AlphaFoldDB" id="A0A0M4SSH5"/>
<reference evidence="2 3" key="2">
    <citation type="journal article" date="2016" name="Genome Announc.">
        <title>Draft Genome Sequence of the N2-Fixing Cyanobacterium Nostoc piscinale CENA21, Isolated from the Brazilian Amazon Floodplain.</title>
        <authorList>
            <person name="Leao T."/>
            <person name="Guimaraes P.I."/>
            <person name="de Melo A.G."/>
            <person name="Ramos R.T."/>
            <person name="Leao P.N."/>
            <person name="Silva A."/>
            <person name="Fiore M.F."/>
            <person name="Schneider M.P."/>
        </authorList>
    </citation>
    <scope>NUCLEOTIDE SEQUENCE [LARGE SCALE GENOMIC DNA]</scope>
    <source>
        <strain evidence="2 3">CENA21</strain>
    </source>
</reference>
<dbReference type="Proteomes" id="UP000062645">
    <property type="component" value="Chromosome"/>
</dbReference>
<organism evidence="2 3">
    <name type="scientific">Nostoc piscinale CENA21</name>
    <dbReference type="NCBI Taxonomy" id="224013"/>
    <lineage>
        <taxon>Bacteria</taxon>
        <taxon>Bacillati</taxon>
        <taxon>Cyanobacteriota</taxon>
        <taxon>Cyanophyceae</taxon>
        <taxon>Nostocales</taxon>
        <taxon>Nostocaceae</taxon>
        <taxon>Nostoc</taxon>
    </lineage>
</organism>